<keyword evidence="3 7" id="KW-1133">Transmembrane helix</keyword>
<evidence type="ECO:0000256" key="5">
    <source>
        <dbReference type="ARBA" id="ARBA00038359"/>
    </source>
</evidence>
<sequence length="188" mass="19916">MLPWKIIWDLQMKTKEKIGVGVAMSMGVFAATTAFIKASKIPSLSSGDFTYYGAELVIWSAAEVGTTVMAASIPILRVLITHMKTSYVHNSAEKRSNQHSVRPSPTRSGAGPGGSGSDTLAGSVIRKTGGDEDVLVTKDATIDSRRWSSHSDYDDLPSAGGESSATMHSEMDFSGGAGYELRAVGQIV</sequence>
<keyword evidence="10" id="KW-1185">Reference proteome</keyword>
<evidence type="ECO:0000256" key="3">
    <source>
        <dbReference type="ARBA" id="ARBA00022989"/>
    </source>
</evidence>
<comment type="similarity">
    <text evidence="5">Belongs to the SAT4 family.</text>
</comment>
<organism evidence="9 10">
    <name type="scientific">Thielaviopsis punctulata</name>
    <dbReference type="NCBI Taxonomy" id="72032"/>
    <lineage>
        <taxon>Eukaryota</taxon>
        <taxon>Fungi</taxon>
        <taxon>Dikarya</taxon>
        <taxon>Ascomycota</taxon>
        <taxon>Pezizomycotina</taxon>
        <taxon>Sordariomycetes</taxon>
        <taxon>Hypocreomycetidae</taxon>
        <taxon>Microascales</taxon>
        <taxon>Ceratocystidaceae</taxon>
        <taxon>Thielaviopsis</taxon>
    </lineage>
</organism>
<feature type="compositionally biased region" description="Polar residues" evidence="6">
    <location>
        <begin position="98"/>
        <end position="107"/>
    </location>
</feature>
<dbReference type="Pfam" id="PF20684">
    <property type="entry name" value="Fung_rhodopsin"/>
    <property type="match status" value="1"/>
</dbReference>
<evidence type="ECO:0000313" key="9">
    <source>
        <dbReference type="EMBL" id="KKA29668.1"/>
    </source>
</evidence>
<gene>
    <name evidence="9" type="ORF">TD95_001364</name>
</gene>
<evidence type="ECO:0000256" key="4">
    <source>
        <dbReference type="ARBA" id="ARBA00023136"/>
    </source>
</evidence>
<keyword evidence="4 7" id="KW-0472">Membrane</keyword>
<feature type="transmembrane region" description="Helical" evidence="7">
    <location>
        <begin position="56"/>
        <end position="80"/>
    </location>
</feature>
<name>A0A0F4ZII5_9PEZI</name>
<dbReference type="PANTHER" id="PTHR33048">
    <property type="entry name" value="PTH11-LIKE INTEGRAL MEMBRANE PROTEIN (AFU_ORTHOLOGUE AFUA_5G11245)"/>
    <property type="match status" value="1"/>
</dbReference>
<evidence type="ECO:0000256" key="2">
    <source>
        <dbReference type="ARBA" id="ARBA00022692"/>
    </source>
</evidence>
<feature type="region of interest" description="Disordered" evidence="6">
    <location>
        <begin position="147"/>
        <end position="173"/>
    </location>
</feature>
<dbReference type="GO" id="GO:0016020">
    <property type="term" value="C:membrane"/>
    <property type="evidence" value="ECO:0007669"/>
    <property type="project" value="UniProtKB-SubCell"/>
</dbReference>
<feature type="transmembrane region" description="Helical" evidence="7">
    <location>
        <begin position="18"/>
        <end position="36"/>
    </location>
</feature>
<evidence type="ECO:0000256" key="7">
    <source>
        <dbReference type="SAM" id="Phobius"/>
    </source>
</evidence>
<evidence type="ECO:0000256" key="6">
    <source>
        <dbReference type="SAM" id="MobiDB-lite"/>
    </source>
</evidence>
<proteinExistence type="inferred from homology"/>
<dbReference type="Proteomes" id="UP000033483">
    <property type="component" value="Unassembled WGS sequence"/>
</dbReference>
<comment type="caution">
    <text evidence="9">The sequence shown here is derived from an EMBL/GenBank/DDBJ whole genome shotgun (WGS) entry which is preliminary data.</text>
</comment>
<dbReference type="EMBL" id="LAEV01000758">
    <property type="protein sequence ID" value="KKA29668.1"/>
    <property type="molecule type" value="Genomic_DNA"/>
</dbReference>
<evidence type="ECO:0000313" key="10">
    <source>
        <dbReference type="Proteomes" id="UP000033483"/>
    </source>
</evidence>
<keyword evidence="2 7" id="KW-0812">Transmembrane</keyword>
<reference evidence="9 10" key="1">
    <citation type="submission" date="2015-03" db="EMBL/GenBank/DDBJ databases">
        <authorList>
            <person name="Radwan O."/>
            <person name="Al-Naeli F.A."/>
            <person name="Rendon G.A."/>
            <person name="Fields C."/>
        </authorList>
    </citation>
    <scope>NUCLEOTIDE SEQUENCE [LARGE SCALE GENOMIC DNA]</scope>
    <source>
        <strain evidence="9">CR-DP1</strain>
    </source>
</reference>
<evidence type="ECO:0000259" key="8">
    <source>
        <dbReference type="Pfam" id="PF20684"/>
    </source>
</evidence>
<comment type="subcellular location">
    <subcellularLocation>
        <location evidence="1">Membrane</location>
        <topology evidence="1">Multi-pass membrane protein</topology>
    </subcellularLocation>
</comment>
<evidence type="ECO:0000256" key="1">
    <source>
        <dbReference type="ARBA" id="ARBA00004141"/>
    </source>
</evidence>
<feature type="domain" description="Rhodopsin" evidence="8">
    <location>
        <begin position="1"/>
        <end position="81"/>
    </location>
</feature>
<protein>
    <recommendedName>
        <fullName evidence="8">Rhodopsin domain-containing protein</fullName>
    </recommendedName>
</protein>
<dbReference type="InterPro" id="IPR052337">
    <property type="entry name" value="SAT4-like"/>
</dbReference>
<dbReference type="AlphaFoldDB" id="A0A0F4ZII5"/>
<accession>A0A0F4ZII5</accession>
<feature type="region of interest" description="Disordered" evidence="6">
    <location>
        <begin position="90"/>
        <end position="123"/>
    </location>
</feature>
<dbReference type="InterPro" id="IPR049326">
    <property type="entry name" value="Rhodopsin_dom_fungi"/>
</dbReference>
<dbReference type="PANTHER" id="PTHR33048:SF42">
    <property type="entry name" value="INTEGRAL MEMBRANE PROTEIN"/>
    <property type="match status" value="1"/>
</dbReference>
<dbReference type="OrthoDB" id="5417887at2759"/>